<dbReference type="EMBL" id="LXQA010001171">
    <property type="protein sequence ID" value="MCH80539.1"/>
    <property type="molecule type" value="Genomic_DNA"/>
</dbReference>
<keyword evidence="2" id="KW-1185">Reference proteome</keyword>
<accession>A0A392LZX8</accession>
<evidence type="ECO:0000313" key="1">
    <source>
        <dbReference type="EMBL" id="MCH80539.1"/>
    </source>
</evidence>
<proteinExistence type="predicted"/>
<gene>
    <name evidence="1" type="ORF">A2U01_0001309</name>
</gene>
<reference evidence="1 2" key="1">
    <citation type="journal article" date="2018" name="Front. Plant Sci.">
        <title>Red Clover (Trifolium pratense) and Zigzag Clover (T. medium) - A Picture of Genomic Similarities and Differences.</title>
        <authorList>
            <person name="Dluhosova J."/>
            <person name="Istvanek J."/>
            <person name="Nedelnik J."/>
            <person name="Repkova J."/>
        </authorList>
    </citation>
    <scope>NUCLEOTIDE SEQUENCE [LARGE SCALE GENOMIC DNA]</scope>
    <source>
        <strain evidence="2">cv. 10/8</strain>
        <tissue evidence="1">Leaf</tissue>
    </source>
</reference>
<sequence>MERREIRRKGKLLISDNYFNEEAAKTIFWKENLRALDSDLNMHLKFSLQPGPLFVKKEILHNADMEAFKAEVREELSILNAKQDEFSRKQDEISVDLKTILSILNRKP</sequence>
<protein>
    <submittedName>
        <fullName evidence="1">Uncharacterized protein</fullName>
    </submittedName>
</protein>
<comment type="caution">
    <text evidence="1">The sequence shown here is derived from an EMBL/GenBank/DDBJ whole genome shotgun (WGS) entry which is preliminary data.</text>
</comment>
<name>A0A392LZX8_9FABA</name>
<organism evidence="1 2">
    <name type="scientific">Trifolium medium</name>
    <dbReference type="NCBI Taxonomy" id="97028"/>
    <lineage>
        <taxon>Eukaryota</taxon>
        <taxon>Viridiplantae</taxon>
        <taxon>Streptophyta</taxon>
        <taxon>Embryophyta</taxon>
        <taxon>Tracheophyta</taxon>
        <taxon>Spermatophyta</taxon>
        <taxon>Magnoliopsida</taxon>
        <taxon>eudicotyledons</taxon>
        <taxon>Gunneridae</taxon>
        <taxon>Pentapetalae</taxon>
        <taxon>rosids</taxon>
        <taxon>fabids</taxon>
        <taxon>Fabales</taxon>
        <taxon>Fabaceae</taxon>
        <taxon>Papilionoideae</taxon>
        <taxon>50 kb inversion clade</taxon>
        <taxon>NPAAA clade</taxon>
        <taxon>Hologalegina</taxon>
        <taxon>IRL clade</taxon>
        <taxon>Trifolieae</taxon>
        <taxon>Trifolium</taxon>
    </lineage>
</organism>
<dbReference type="AlphaFoldDB" id="A0A392LZX8"/>
<evidence type="ECO:0000313" key="2">
    <source>
        <dbReference type="Proteomes" id="UP000265520"/>
    </source>
</evidence>
<dbReference type="Proteomes" id="UP000265520">
    <property type="component" value="Unassembled WGS sequence"/>
</dbReference>